<dbReference type="PANTHER" id="PTHR30388:SF4">
    <property type="entry name" value="MOLYBDENUM COFACTOR INSERTION CHAPERONE PAOD"/>
    <property type="match status" value="1"/>
</dbReference>
<dbReference type="InterPro" id="IPR052698">
    <property type="entry name" value="MoCofactor_Util/Proc"/>
</dbReference>
<proteinExistence type="predicted"/>
<reference evidence="3 4" key="1">
    <citation type="submission" date="2019-06" db="EMBL/GenBank/DDBJ databases">
        <title>Draft genome sequence of Miniimonas arenae KCTC 19750T isolated from sea sand.</title>
        <authorList>
            <person name="Park S.-J."/>
        </authorList>
    </citation>
    <scope>NUCLEOTIDE SEQUENCE [LARGE SCALE GENOMIC DNA]</scope>
    <source>
        <strain evidence="3 4">KCTC 19750</strain>
    </source>
</reference>
<dbReference type="OrthoDB" id="9815497at2"/>
<sequence>MLDHAARVLAELDAGRSLALAVVIGVDGSAPHPVGTSMLVLPPVEYAARAATASEPLDPWLAVGPREVVGNVSGGCVEADVVTRAMDALGLGAGSTADLPATCSYGWDADRAVSLGLTCGGVVGVAVVRLDPDLPADMRAAFAAAASGGAASLALVMHDGAAHLSTPARLGLGEPAPGARLVDLPDGGSALVVGRGAPPALLVYGATDVAGELAALGRRLGYRVSVCDPRAAFLRPERLPDADELVLARPVEHLRATPTDARTAVCVLSHDEGAEVPLLVEALGRDLGYVGALGSRRTHARRVALLRDAGVPTERLARLRGPIGLDLGGRTAAETALSILAEVVACAHGRGGGPLSLGAGAIHGELVRTH</sequence>
<evidence type="ECO:0000259" key="1">
    <source>
        <dbReference type="Pfam" id="PF02625"/>
    </source>
</evidence>
<keyword evidence="4" id="KW-1185">Reference proteome</keyword>
<dbReference type="EMBL" id="VENP01000002">
    <property type="protein sequence ID" value="TNU76972.1"/>
    <property type="molecule type" value="Genomic_DNA"/>
</dbReference>
<evidence type="ECO:0000313" key="3">
    <source>
        <dbReference type="EMBL" id="TNU76972.1"/>
    </source>
</evidence>
<dbReference type="PANTHER" id="PTHR30388">
    <property type="entry name" value="ALDEHYDE OXIDOREDUCTASE MOLYBDENUM COFACTOR ASSEMBLY PROTEIN"/>
    <property type="match status" value="1"/>
</dbReference>
<accession>A0A5C5BFK3</accession>
<evidence type="ECO:0000313" key="4">
    <source>
        <dbReference type="Proteomes" id="UP000313849"/>
    </source>
</evidence>
<evidence type="ECO:0000259" key="2">
    <source>
        <dbReference type="Pfam" id="PF13478"/>
    </source>
</evidence>
<feature type="domain" description="XdhC- CoxI" evidence="1">
    <location>
        <begin position="12"/>
        <end position="42"/>
    </location>
</feature>
<feature type="domain" description="XdhC Rossmann" evidence="2">
    <location>
        <begin position="201"/>
        <end position="343"/>
    </location>
</feature>
<dbReference type="InterPro" id="IPR027051">
    <property type="entry name" value="XdhC_Rossmann_dom"/>
</dbReference>
<comment type="caution">
    <text evidence="3">The sequence shown here is derived from an EMBL/GenBank/DDBJ whole genome shotgun (WGS) entry which is preliminary data.</text>
</comment>
<name>A0A5C5BFK3_9MICO</name>
<dbReference type="RefSeq" id="WP_139985531.1">
    <property type="nucleotide sequence ID" value="NZ_VENP01000002.1"/>
</dbReference>
<gene>
    <name evidence="3" type="ORF">FH969_01065</name>
</gene>
<dbReference type="Pfam" id="PF02625">
    <property type="entry name" value="XdhC_CoxI"/>
    <property type="match status" value="1"/>
</dbReference>
<dbReference type="Pfam" id="PF13478">
    <property type="entry name" value="XdhC_C"/>
    <property type="match status" value="1"/>
</dbReference>
<dbReference type="Gene3D" id="3.40.50.720">
    <property type="entry name" value="NAD(P)-binding Rossmann-like Domain"/>
    <property type="match status" value="1"/>
</dbReference>
<organism evidence="3 4">
    <name type="scientific">Miniimonas arenae</name>
    <dbReference type="NCBI Taxonomy" id="676201"/>
    <lineage>
        <taxon>Bacteria</taxon>
        <taxon>Bacillati</taxon>
        <taxon>Actinomycetota</taxon>
        <taxon>Actinomycetes</taxon>
        <taxon>Micrococcales</taxon>
        <taxon>Beutenbergiaceae</taxon>
        <taxon>Miniimonas</taxon>
    </lineage>
</organism>
<protein>
    <submittedName>
        <fullName evidence="3">XdhC family protein</fullName>
    </submittedName>
</protein>
<dbReference type="InterPro" id="IPR003777">
    <property type="entry name" value="XdhC_CoxI"/>
</dbReference>
<dbReference type="Proteomes" id="UP000313849">
    <property type="component" value="Unassembled WGS sequence"/>
</dbReference>
<dbReference type="AlphaFoldDB" id="A0A5C5BFK3"/>